<keyword evidence="1 9" id="KW-0732">Signal</keyword>
<evidence type="ECO:0000259" key="11">
    <source>
        <dbReference type="SMART" id="SM01360"/>
    </source>
</evidence>
<dbReference type="SMART" id="SM01360">
    <property type="entry name" value="A2M"/>
    <property type="match status" value="1"/>
</dbReference>
<dbReference type="Gene3D" id="2.60.120.1540">
    <property type="match status" value="2"/>
</dbReference>
<reference evidence="13" key="2">
    <citation type="submission" date="2022-10" db="EMBL/GenBank/DDBJ databases">
        <authorList>
            <consortium name="ENA_rothamsted_submissions"/>
            <consortium name="culmorum"/>
            <person name="King R."/>
        </authorList>
    </citation>
    <scope>NUCLEOTIDE SEQUENCE</scope>
</reference>
<dbReference type="InterPro" id="IPR011625">
    <property type="entry name" value="A2M_N_BRD"/>
</dbReference>
<evidence type="ECO:0000256" key="4">
    <source>
        <dbReference type="ARBA" id="ARBA00023157"/>
    </source>
</evidence>
<comment type="function">
    <text evidence="6">Binds covalently through a thioester bond to the pathogen surface resulting in pathogen clearance.</text>
</comment>
<dbReference type="GO" id="GO:0002376">
    <property type="term" value="P:immune system process"/>
    <property type="evidence" value="ECO:0007669"/>
    <property type="project" value="UniProtKB-KW"/>
</dbReference>
<dbReference type="PANTHER" id="PTHR11412">
    <property type="entry name" value="MACROGLOBULIN / COMPLEMENT"/>
    <property type="match status" value="1"/>
</dbReference>
<dbReference type="InterPro" id="IPR011626">
    <property type="entry name" value="Alpha-macroglobulin_TED"/>
</dbReference>
<dbReference type="Pfam" id="PF17791">
    <property type="entry name" value="MG3"/>
    <property type="match status" value="1"/>
</dbReference>
<dbReference type="InterPro" id="IPR002890">
    <property type="entry name" value="MG2"/>
</dbReference>
<evidence type="ECO:0000256" key="1">
    <source>
        <dbReference type="ARBA" id="ARBA00022729"/>
    </source>
</evidence>
<comment type="subunit">
    <text evidence="7">Heterodimer of a TEP1-N chain and an TEP1-C chain non-covalently linked. Forms a complex composed of TEP1-N and TEP1-C heterodimer, LRIM1 and APL1C; the interaction stabilizes TEP1-N and TEP1-C heterodimer, prevents its binding to tissues while circulating in the hemolymph and protects the thioester bond from hydrolysis. Mature TEP1 and to a lesser extent full-length TEP1 interact with SPCLIP1; the interaction is induced by microbial infection.</text>
</comment>
<dbReference type="Gene3D" id="6.20.50.160">
    <property type="match status" value="1"/>
</dbReference>
<keyword evidence="4" id="KW-1015">Disulfide bond</keyword>
<evidence type="ECO:0000259" key="12">
    <source>
        <dbReference type="SMART" id="SM01361"/>
    </source>
</evidence>
<dbReference type="SMART" id="SM01361">
    <property type="entry name" value="A2M_recep"/>
    <property type="match status" value="1"/>
</dbReference>
<evidence type="ECO:0000256" key="7">
    <source>
        <dbReference type="ARBA" id="ARBA00063781"/>
    </source>
</evidence>
<evidence type="ECO:0000256" key="5">
    <source>
        <dbReference type="ARBA" id="ARBA00023180"/>
    </source>
</evidence>
<dbReference type="GO" id="GO:0005615">
    <property type="term" value="C:extracellular space"/>
    <property type="evidence" value="ECO:0007669"/>
    <property type="project" value="InterPro"/>
</dbReference>
<accession>A0A9N9WY44</accession>
<dbReference type="SUPFAM" id="SSF48239">
    <property type="entry name" value="Terpenoid cyclases/Protein prenyltransferases"/>
    <property type="match status" value="1"/>
</dbReference>
<dbReference type="Gene3D" id="2.20.130.20">
    <property type="match status" value="1"/>
</dbReference>
<keyword evidence="2" id="KW-0391">Immunity</keyword>
<evidence type="ECO:0000256" key="8">
    <source>
        <dbReference type="ARBA" id="ARBA00078071"/>
    </source>
</evidence>
<dbReference type="OrthoDB" id="9998011at2759"/>
<evidence type="ECO:0000256" key="9">
    <source>
        <dbReference type="SAM" id="SignalP"/>
    </source>
</evidence>
<feature type="domain" description="Alpha-2-macroglobulin" evidence="11">
    <location>
        <begin position="674"/>
        <end position="766"/>
    </location>
</feature>
<proteinExistence type="predicted"/>
<dbReference type="Pfam" id="PF07703">
    <property type="entry name" value="A2M_BRD"/>
    <property type="match status" value="1"/>
</dbReference>
<dbReference type="InterPro" id="IPR009048">
    <property type="entry name" value="A-macroglobulin_rcpt-bd"/>
</dbReference>
<dbReference type="Gene3D" id="2.60.40.1940">
    <property type="match status" value="1"/>
</dbReference>
<dbReference type="SUPFAM" id="SSF49410">
    <property type="entry name" value="Alpha-macroglobulin receptor domain"/>
    <property type="match status" value="1"/>
</dbReference>
<evidence type="ECO:0000256" key="6">
    <source>
        <dbReference type="ARBA" id="ARBA00057615"/>
    </source>
</evidence>
<protein>
    <recommendedName>
        <fullName evidence="8">TEP1-F</fullName>
    </recommendedName>
</protein>
<evidence type="ECO:0000313" key="13">
    <source>
        <dbReference type="EMBL" id="CAG9810238.1"/>
    </source>
</evidence>
<dbReference type="Pfam" id="PF01835">
    <property type="entry name" value="MG2"/>
    <property type="match status" value="1"/>
</dbReference>
<dbReference type="Pfam" id="PF00207">
    <property type="entry name" value="A2M"/>
    <property type="match status" value="1"/>
</dbReference>
<dbReference type="Gene3D" id="2.60.40.690">
    <property type="entry name" value="Alpha-macroglobulin, receptor-binding domain"/>
    <property type="match status" value="1"/>
</dbReference>
<dbReference type="InterPro" id="IPR041555">
    <property type="entry name" value="MG3"/>
</dbReference>
<evidence type="ECO:0000256" key="2">
    <source>
        <dbReference type="ARBA" id="ARBA00022859"/>
    </source>
</evidence>
<evidence type="ECO:0000256" key="3">
    <source>
        <dbReference type="ARBA" id="ARBA00022966"/>
    </source>
</evidence>
<dbReference type="Pfam" id="PF07677">
    <property type="entry name" value="A2M_recep"/>
    <property type="match status" value="1"/>
</dbReference>
<evidence type="ECO:0000313" key="14">
    <source>
        <dbReference type="Proteomes" id="UP001153620"/>
    </source>
</evidence>
<reference evidence="13" key="1">
    <citation type="submission" date="2022-01" db="EMBL/GenBank/DDBJ databases">
        <authorList>
            <person name="King R."/>
        </authorList>
    </citation>
    <scope>NUCLEOTIDE SEQUENCE</scope>
</reference>
<feature type="signal peptide" evidence="9">
    <location>
        <begin position="1"/>
        <end position="19"/>
    </location>
</feature>
<keyword evidence="5" id="KW-0325">Glycoprotein</keyword>
<dbReference type="Gene3D" id="2.60.40.1930">
    <property type="match status" value="3"/>
</dbReference>
<dbReference type="SMART" id="SM01359">
    <property type="entry name" value="A2M_N_2"/>
    <property type="match status" value="1"/>
</dbReference>
<keyword evidence="14" id="KW-1185">Reference proteome</keyword>
<dbReference type="InterPro" id="IPR013783">
    <property type="entry name" value="Ig-like_fold"/>
</dbReference>
<dbReference type="Gene3D" id="1.50.10.20">
    <property type="match status" value="2"/>
</dbReference>
<name>A0A9N9WY44_9DIPT</name>
<dbReference type="InterPro" id="IPR001599">
    <property type="entry name" value="Macroglobln_a2"/>
</dbReference>
<dbReference type="Gene3D" id="2.60.40.10">
    <property type="entry name" value="Immunoglobulins"/>
    <property type="match status" value="2"/>
</dbReference>
<dbReference type="PANTHER" id="PTHR11412:SF136">
    <property type="entry name" value="CD109 ANTIGEN"/>
    <property type="match status" value="1"/>
</dbReference>
<organism evidence="13 14">
    <name type="scientific">Chironomus riparius</name>
    <dbReference type="NCBI Taxonomy" id="315576"/>
    <lineage>
        <taxon>Eukaryota</taxon>
        <taxon>Metazoa</taxon>
        <taxon>Ecdysozoa</taxon>
        <taxon>Arthropoda</taxon>
        <taxon>Hexapoda</taxon>
        <taxon>Insecta</taxon>
        <taxon>Pterygota</taxon>
        <taxon>Neoptera</taxon>
        <taxon>Endopterygota</taxon>
        <taxon>Diptera</taxon>
        <taxon>Nematocera</taxon>
        <taxon>Chironomoidea</taxon>
        <taxon>Chironomidae</taxon>
        <taxon>Chironominae</taxon>
        <taxon>Chironomus</taxon>
    </lineage>
</organism>
<evidence type="ECO:0000259" key="10">
    <source>
        <dbReference type="SMART" id="SM01359"/>
    </source>
</evidence>
<feature type="domain" description="Alpha-macroglobulin receptor-binding" evidence="12">
    <location>
        <begin position="1297"/>
        <end position="1383"/>
    </location>
</feature>
<dbReference type="InterPro" id="IPR050473">
    <property type="entry name" value="A2M/Complement_sys"/>
</dbReference>
<dbReference type="EMBL" id="OU895880">
    <property type="protein sequence ID" value="CAG9810238.1"/>
    <property type="molecule type" value="Genomic_DNA"/>
</dbReference>
<feature type="domain" description="Alpha-2-macroglobulin bait region" evidence="10">
    <location>
        <begin position="442"/>
        <end position="576"/>
    </location>
</feature>
<feature type="chain" id="PRO_5040133419" description="TEP1-F" evidence="9">
    <location>
        <begin position="20"/>
        <end position="1386"/>
    </location>
</feature>
<dbReference type="Proteomes" id="UP001153620">
    <property type="component" value="Chromosome 4"/>
</dbReference>
<gene>
    <name evidence="13" type="ORF">CHIRRI_LOCUS13055</name>
</gene>
<keyword evidence="3" id="KW-0882">Thioester bond</keyword>
<dbReference type="FunFam" id="2.60.40.1930:FF:000001">
    <property type="entry name" value="CD109 isoform 3"/>
    <property type="match status" value="1"/>
</dbReference>
<dbReference type="Pfam" id="PF07678">
    <property type="entry name" value="TED_complement"/>
    <property type="match status" value="1"/>
</dbReference>
<dbReference type="InterPro" id="IPR036595">
    <property type="entry name" value="A-macroglobulin_rcpt-bd_sf"/>
</dbReference>
<sequence>MRVVVIFLIFLLKFQDIWCDDGFVTIWAPKAVFEGGDYSLYYQPIGLNSKKTSKISFQFRKKNATLDLENGKGVRLKFPPSITTGTRKEFELTMTLYRKFINQGKPVQHCITKAFNITSEKRSYYTFVQMDKPIYKPGNEVKFRVLVIDRHLKPYHMNNIHINITDPLDRSIKEFKDLGDSYLGVFSSGFNLSSNTALGDWKIRVVVDKNHHFEYSKVFPVQEYETPHFDIAISTEQKHMLSTDNLILSFHAQYIFGESVNGNAELTIVDPKSSKKYYSESFKNIQGIKKLTYSIKNKLKVTTTSKLILEAQIIFSEPESSFSVNRSIQFVVHGDPKRKIEPLHVNTFTPGIPFNIKVKIIDWNGEVLLNSNDKVDIKYNYKLNNNQTKVASGSVEIIDGYATYYSIVPKSASGLTVEVEFLKTFYRKSIAKGKARIESNAMSVFYLPKKPKLGDEVEVSVDSISALGSTVVILMSRNGISETFQFDCKLKLNCKFPVKVTKDMIPQSTITVYFVQETRTIMYGRTSLETEAIGENFLDVSLPKTAKTKQLINMKFRTDFNSKIYLLAFDKALTSLREGNDIKKSDIVRSIADFEDGSTVYIANLKSWKTCTDDEIRRVESGTIDASSHTGNTFYARESDDDDDDIAIDDLDEQSEKVEDPIEDGLLRNDFPGTWIFKEFEFGDDEILEMEFKVPDSITSWIISAFSVNADSGVALAPTKELSVKNDFFLKMILPYSIKFEEVFRLDILVHNYLKIKSPMNVKVELYDPDLKEFEFVEYEGTTPTFKRVKKSAQTVTVPHSNLKKVSFYIRPRSSNNQGQGYPKYMILRIYGEAKDSKGNVYKDIVSKKLRVEPAGIKIYQIENKVYELDGSKDHHYEITLGSVQNLEQTGIDYPKITMAVAGDYLTDTINMDSRYEFFPTEAIEQKTAKLKGNVEYFRYMLSTSNRPATSRFSDYYQSLMKQQTARWRSGAPAGYRAYFAEAIASAMEIGAIPANKRIIQNELDALKNLQTEDGDFNDFGSFPEFLTTDRQETAKFFQTSFVLIPFLKFKGFIKKSYEDVINKGFEYLNDMGNRLRTDNEGLSIAAYVYALNDNHDEAQNLLDVVEQEKFQISDKQRCLKISRSHSNCSIRHTSYAAIAYFAMNQGSNARPLINWLLESHNLNKYYANTHTYAIATEAIAKLASSRRSHGTNFTVQFKNEGNFNTTVNIEQKNVAKPVEIDFPDYSLTADMTISGHGYCSVTTIIEKTVTIGKTTPDFRVTVKPTSKRLNSNERILKVCAVYDPQGDINLATLFDVIYDVEMPSGYIYLNVVDFEVRAHDIKMVSQKQKGSRVIIYFNDFEQSQEYCVDIQVRKAFDVKGIKDSGVKVYSFNDKQNMAIVFYKLN</sequence>
<dbReference type="InterPro" id="IPR008930">
    <property type="entry name" value="Terpenoid_cyclase/PrenylTrfase"/>
</dbReference>
<dbReference type="GO" id="GO:0004866">
    <property type="term" value="F:endopeptidase inhibitor activity"/>
    <property type="evidence" value="ECO:0007669"/>
    <property type="project" value="InterPro"/>
</dbReference>